<proteinExistence type="predicted"/>
<evidence type="ECO:0000313" key="2">
    <source>
        <dbReference type="Proteomes" id="UP001057375"/>
    </source>
</evidence>
<gene>
    <name evidence="1" type="ORF">ADUPG1_003721</name>
</gene>
<organism evidence="1 2">
    <name type="scientific">Aduncisulcus paluster</name>
    <dbReference type="NCBI Taxonomy" id="2918883"/>
    <lineage>
        <taxon>Eukaryota</taxon>
        <taxon>Metamonada</taxon>
        <taxon>Carpediemonas-like organisms</taxon>
        <taxon>Aduncisulcus</taxon>
    </lineage>
</organism>
<protein>
    <submittedName>
        <fullName evidence="1">Uncharacterized protein</fullName>
    </submittedName>
</protein>
<dbReference type="EMBL" id="BQXS01005209">
    <property type="protein sequence ID" value="GKT37783.1"/>
    <property type="molecule type" value="Genomic_DNA"/>
</dbReference>
<sequence>MAVLANEKWESKFEELMEKYSMQNLVSPLFASLCATKVIVRWHGITCFGKVISRMVEEDAPKARI</sequence>
<dbReference type="Proteomes" id="UP001057375">
    <property type="component" value="Unassembled WGS sequence"/>
</dbReference>
<accession>A0ABQ5L1E4</accession>
<keyword evidence="2" id="KW-1185">Reference proteome</keyword>
<name>A0ABQ5L1E4_9EUKA</name>
<reference evidence="1" key="1">
    <citation type="submission" date="2022-03" db="EMBL/GenBank/DDBJ databases">
        <title>Draft genome sequence of Aduncisulcus paluster, a free-living microaerophilic Fornicata.</title>
        <authorList>
            <person name="Yuyama I."/>
            <person name="Kume K."/>
            <person name="Tamura T."/>
            <person name="Inagaki Y."/>
            <person name="Hashimoto T."/>
        </authorList>
    </citation>
    <scope>NUCLEOTIDE SEQUENCE</scope>
    <source>
        <strain evidence="1">NY0171</strain>
    </source>
</reference>
<feature type="non-terminal residue" evidence="1">
    <location>
        <position position="65"/>
    </location>
</feature>
<evidence type="ECO:0000313" key="1">
    <source>
        <dbReference type="EMBL" id="GKT37783.1"/>
    </source>
</evidence>
<comment type="caution">
    <text evidence="1">The sequence shown here is derived from an EMBL/GenBank/DDBJ whole genome shotgun (WGS) entry which is preliminary data.</text>
</comment>